<protein>
    <recommendedName>
        <fullName evidence="4">BZIP domain-containing protein</fullName>
    </recommendedName>
</protein>
<reference evidence="2 3" key="1">
    <citation type="submission" date="2024-09" db="EMBL/GenBank/DDBJ databases">
        <title>Genome sequencing and assembly of Phytophthora oleae, isolate VK10A, causative agent of rot of olive drupes.</title>
        <authorList>
            <person name="Conti Taguali S."/>
            <person name="Riolo M."/>
            <person name="La Spada F."/>
            <person name="Cacciola S.O."/>
            <person name="Dionisio G."/>
        </authorList>
    </citation>
    <scope>NUCLEOTIDE SEQUENCE [LARGE SCALE GENOMIC DNA]</scope>
    <source>
        <strain evidence="2 3">VK10A</strain>
    </source>
</reference>
<gene>
    <name evidence="2" type="ORF">V7S43_017553</name>
</gene>
<feature type="region of interest" description="Disordered" evidence="1">
    <location>
        <begin position="70"/>
        <end position="105"/>
    </location>
</feature>
<dbReference type="Proteomes" id="UP001632037">
    <property type="component" value="Unassembled WGS sequence"/>
</dbReference>
<dbReference type="AlphaFoldDB" id="A0ABD3ETT6"/>
<evidence type="ECO:0000313" key="2">
    <source>
        <dbReference type="EMBL" id="KAL3657586.1"/>
    </source>
</evidence>
<comment type="caution">
    <text evidence="2">The sequence shown here is derived from an EMBL/GenBank/DDBJ whole genome shotgun (WGS) entry which is preliminary data.</text>
</comment>
<accession>A0ABD3ETT6</accession>
<proteinExistence type="predicted"/>
<evidence type="ECO:0000256" key="1">
    <source>
        <dbReference type="SAM" id="MobiDB-lite"/>
    </source>
</evidence>
<keyword evidence="3" id="KW-1185">Reference proteome</keyword>
<dbReference type="EMBL" id="JBIMZQ010000063">
    <property type="protein sequence ID" value="KAL3657586.1"/>
    <property type="molecule type" value="Genomic_DNA"/>
</dbReference>
<organism evidence="2 3">
    <name type="scientific">Phytophthora oleae</name>
    <dbReference type="NCBI Taxonomy" id="2107226"/>
    <lineage>
        <taxon>Eukaryota</taxon>
        <taxon>Sar</taxon>
        <taxon>Stramenopiles</taxon>
        <taxon>Oomycota</taxon>
        <taxon>Peronosporomycetes</taxon>
        <taxon>Peronosporales</taxon>
        <taxon>Peronosporaceae</taxon>
        <taxon>Phytophthora</taxon>
    </lineage>
</organism>
<sequence length="105" mass="12468">MNINVLRPPNSQSLRNDRRPTAILEQILSEQQRLRELRRLRQIRYRKKKDEYASSLEEHTRDLQTEIDKLEQRRRSVSSAVPTTEHVEHRDGVLSALPLRLESSQ</sequence>
<evidence type="ECO:0008006" key="4">
    <source>
        <dbReference type="Google" id="ProtNLM"/>
    </source>
</evidence>
<evidence type="ECO:0000313" key="3">
    <source>
        <dbReference type="Proteomes" id="UP001632037"/>
    </source>
</evidence>
<name>A0ABD3ETT6_9STRA</name>